<gene>
    <name evidence="1" type="ORF">XENOCAPTIV_007076</name>
</gene>
<dbReference type="Proteomes" id="UP001434883">
    <property type="component" value="Unassembled WGS sequence"/>
</dbReference>
<comment type="caution">
    <text evidence="1">The sequence shown here is derived from an EMBL/GenBank/DDBJ whole genome shotgun (WGS) entry which is preliminary data.</text>
</comment>
<keyword evidence="2" id="KW-1185">Reference proteome</keyword>
<reference evidence="1 2" key="1">
    <citation type="submission" date="2021-06" db="EMBL/GenBank/DDBJ databases">
        <authorList>
            <person name="Palmer J.M."/>
        </authorList>
    </citation>
    <scope>NUCLEOTIDE SEQUENCE [LARGE SCALE GENOMIC DNA]</scope>
    <source>
        <strain evidence="1 2">XC_2019</strain>
        <tissue evidence="1">Muscle</tissue>
    </source>
</reference>
<evidence type="ECO:0000313" key="2">
    <source>
        <dbReference type="Proteomes" id="UP001434883"/>
    </source>
</evidence>
<evidence type="ECO:0000313" key="1">
    <source>
        <dbReference type="EMBL" id="MEQ2205645.1"/>
    </source>
</evidence>
<protein>
    <submittedName>
        <fullName evidence="1">Uncharacterized protein</fullName>
    </submittedName>
</protein>
<organism evidence="1 2">
    <name type="scientific">Xenoophorus captivus</name>
    <dbReference type="NCBI Taxonomy" id="1517983"/>
    <lineage>
        <taxon>Eukaryota</taxon>
        <taxon>Metazoa</taxon>
        <taxon>Chordata</taxon>
        <taxon>Craniata</taxon>
        <taxon>Vertebrata</taxon>
        <taxon>Euteleostomi</taxon>
        <taxon>Actinopterygii</taxon>
        <taxon>Neopterygii</taxon>
        <taxon>Teleostei</taxon>
        <taxon>Neoteleostei</taxon>
        <taxon>Acanthomorphata</taxon>
        <taxon>Ovalentaria</taxon>
        <taxon>Atherinomorphae</taxon>
        <taxon>Cyprinodontiformes</taxon>
        <taxon>Goodeidae</taxon>
        <taxon>Xenoophorus</taxon>
    </lineage>
</organism>
<proteinExistence type="predicted"/>
<accession>A0ABV0RC07</accession>
<name>A0ABV0RC07_9TELE</name>
<dbReference type="EMBL" id="JAHRIN010042189">
    <property type="protein sequence ID" value="MEQ2205645.1"/>
    <property type="molecule type" value="Genomic_DNA"/>
</dbReference>
<sequence length="134" mass="15420">MIITLRMSYASAGGTVHEHNINAAALNGCLIEFSAVWLQMQVVRVALTKVVTVAVVVEIRMNVFLWRGVSRCHHFPSYIQSLTQCFSSFFLHHNSLDRGEVAIGMHRQHWQIHHHEYHWEIILFLLHAAGIWPP</sequence>